<dbReference type="GO" id="GO:0030246">
    <property type="term" value="F:carbohydrate binding"/>
    <property type="evidence" value="ECO:0007669"/>
    <property type="project" value="InterPro"/>
</dbReference>
<dbReference type="Proteomes" id="UP000192140">
    <property type="component" value="Unassembled WGS sequence"/>
</dbReference>
<dbReference type="AlphaFoldDB" id="A0A1S7TS17"/>
<keyword evidence="2" id="KW-1185">Reference proteome</keyword>
<dbReference type="InterPro" id="IPR014718">
    <property type="entry name" value="GH-type_carb-bd"/>
</dbReference>
<name>A0A1S7TS17_9HYPH</name>
<reference evidence="1" key="1">
    <citation type="submission" date="2016-01" db="EMBL/GenBank/DDBJ databases">
        <authorList>
            <person name="Regsiter A."/>
            <person name="william w."/>
        </authorList>
    </citation>
    <scope>NUCLEOTIDE SEQUENCE</scope>
    <source>
        <strain evidence="1">NCPPB 1641</strain>
    </source>
</reference>
<accession>A0A1S7TS17</accession>
<dbReference type="Pfam" id="PF01263">
    <property type="entry name" value="Aldose_epim"/>
    <property type="match status" value="1"/>
</dbReference>
<dbReference type="EMBL" id="FCNP01000030">
    <property type="protein sequence ID" value="CVI57353.1"/>
    <property type="molecule type" value="Genomic_DNA"/>
</dbReference>
<dbReference type="GO" id="GO:0016853">
    <property type="term" value="F:isomerase activity"/>
    <property type="evidence" value="ECO:0007669"/>
    <property type="project" value="InterPro"/>
</dbReference>
<comment type="caution">
    <text evidence="1">The sequence shown here is derived from an EMBL/GenBank/DDBJ whole genome shotgun (WGS) entry which is preliminary data.</text>
</comment>
<protein>
    <submittedName>
        <fullName evidence="1">Aldose 1-epimerase</fullName>
    </submittedName>
</protein>
<dbReference type="InterPro" id="IPR008183">
    <property type="entry name" value="Aldose_1/G6P_1-epimerase"/>
</dbReference>
<evidence type="ECO:0000313" key="1">
    <source>
        <dbReference type="EMBL" id="CVI57353.1"/>
    </source>
</evidence>
<dbReference type="SUPFAM" id="SSF74650">
    <property type="entry name" value="Galactose mutarotase-like"/>
    <property type="match status" value="1"/>
</dbReference>
<proteinExistence type="predicted"/>
<organism evidence="1 2">
    <name type="scientific">Agrobacterium deltaense NCPPB 1641</name>
    <dbReference type="NCBI Taxonomy" id="1183425"/>
    <lineage>
        <taxon>Bacteria</taxon>
        <taxon>Pseudomonadati</taxon>
        <taxon>Pseudomonadota</taxon>
        <taxon>Alphaproteobacteria</taxon>
        <taxon>Hyphomicrobiales</taxon>
        <taxon>Rhizobiaceae</taxon>
        <taxon>Rhizobium/Agrobacterium group</taxon>
        <taxon>Agrobacterium</taxon>
    </lineage>
</organism>
<dbReference type="Gene3D" id="2.70.98.10">
    <property type="match status" value="1"/>
</dbReference>
<gene>
    <name evidence="1" type="ORF">AGR7A_Lc10048</name>
</gene>
<dbReference type="InterPro" id="IPR011013">
    <property type="entry name" value="Gal_mutarotase_sf_dom"/>
</dbReference>
<evidence type="ECO:0000313" key="2">
    <source>
        <dbReference type="Proteomes" id="UP000192140"/>
    </source>
</evidence>
<dbReference type="GO" id="GO:0005975">
    <property type="term" value="P:carbohydrate metabolic process"/>
    <property type="evidence" value="ECO:0007669"/>
    <property type="project" value="InterPro"/>
</dbReference>
<sequence length="296" mass="32975">MSAKEPQMTDAIRLRCGGSQATISPKGAELVQWSVGETEILYPGDSPAWRQSCPLMFPACGWSNNSTALIGGRQYHMPVHGFISHQKFDVVSRSESSLSLESRSNNVTRAIYPFSYLFSINYVIDQHSLCISCTVTNESDEHLDYAIGIHPGFRWPLVPSSKESWRLEFSEAECPVVPIVTASGLLSREMKSVPLVERSLPLTDALFADEALCFLNTRSTQVSLIGHHRELRVTCRDARHWTIWSIVGENFLTLEPSTGHGDYAGPLIPFHERRGMTRLEAGKAKGFSVTFDLRTA</sequence>